<evidence type="ECO:0008006" key="4">
    <source>
        <dbReference type="Google" id="ProtNLM"/>
    </source>
</evidence>
<feature type="chain" id="PRO_5045922831" description="Lipoprotein" evidence="1">
    <location>
        <begin position="24"/>
        <end position="125"/>
    </location>
</feature>
<dbReference type="EMBL" id="JAQQKX010000020">
    <property type="protein sequence ID" value="MDC7685102.1"/>
    <property type="molecule type" value="Genomic_DNA"/>
</dbReference>
<protein>
    <recommendedName>
        <fullName evidence="4">Lipoprotein</fullName>
    </recommendedName>
</protein>
<feature type="signal peptide" evidence="1">
    <location>
        <begin position="1"/>
        <end position="23"/>
    </location>
</feature>
<reference evidence="2 3" key="1">
    <citation type="submission" date="2023-01" db="EMBL/GenBank/DDBJ databases">
        <title>Novel species of the genus Asticcacaulis isolated from rivers.</title>
        <authorList>
            <person name="Lu H."/>
        </authorList>
    </citation>
    <scope>NUCLEOTIDE SEQUENCE [LARGE SCALE GENOMIC DNA]</scope>
    <source>
        <strain evidence="2 3">BYS171W</strain>
    </source>
</reference>
<comment type="caution">
    <text evidence="2">The sequence shown here is derived from an EMBL/GenBank/DDBJ whole genome shotgun (WGS) entry which is preliminary data.</text>
</comment>
<evidence type="ECO:0000313" key="2">
    <source>
        <dbReference type="EMBL" id="MDC7685102.1"/>
    </source>
</evidence>
<name>A0ABT5HYV3_9CAUL</name>
<proteinExistence type="predicted"/>
<gene>
    <name evidence="2" type="ORF">PQU92_17595</name>
</gene>
<evidence type="ECO:0000256" key="1">
    <source>
        <dbReference type="SAM" id="SignalP"/>
    </source>
</evidence>
<keyword evidence="3" id="KW-1185">Reference proteome</keyword>
<dbReference type="RefSeq" id="WP_272749610.1">
    <property type="nucleotide sequence ID" value="NZ_JAQQKX010000020.1"/>
</dbReference>
<evidence type="ECO:0000313" key="3">
    <source>
        <dbReference type="Proteomes" id="UP001214854"/>
    </source>
</evidence>
<organism evidence="2 3">
    <name type="scientific">Asticcacaulis aquaticus</name>
    <dbReference type="NCBI Taxonomy" id="2984212"/>
    <lineage>
        <taxon>Bacteria</taxon>
        <taxon>Pseudomonadati</taxon>
        <taxon>Pseudomonadota</taxon>
        <taxon>Alphaproteobacteria</taxon>
        <taxon>Caulobacterales</taxon>
        <taxon>Caulobacteraceae</taxon>
        <taxon>Asticcacaulis</taxon>
    </lineage>
</organism>
<dbReference type="Proteomes" id="UP001214854">
    <property type="component" value="Unassembled WGS sequence"/>
</dbReference>
<sequence length="125" mass="12799">MKRNTLTIALIAGLGLMGTHAFAGECDDAQQGEAGTLAAGIAKAAVSKVVPVTGKQMVNLSSCENRAGTYIIEFKYNFLSTDGLYWVEGNARFGAGGSSPSVKITKASPNMAAAEAKAGVKLASN</sequence>
<accession>A0ABT5HYV3</accession>
<keyword evidence="1" id="KW-0732">Signal</keyword>